<dbReference type="OrthoDB" id="10278439at2759"/>
<accession>A0A0V1LII1</accession>
<dbReference type="Proteomes" id="UP000054721">
    <property type="component" value="Unassembled WGS sequence"/>
</dbReference>
<evidence type="ECO:0000313" key="1">
    <source>
        <dbReference type="EMBL" id="KRZ59317.1"/>
    </source>
</evidence>
<organism evidence="1 2">
    <name type="scientific">Trichinella nativa</name>
    <dbReference type="NCBI Taxonomy" id="6335"/>
    <lineage>
        <taxon>Eukaryota</taxon>
        <taxon>Metazoa</taxon>
        <taxon>Ecdysozoa</taxon>
        <taxon>Nematoda</taxon>
        <taxon>Enoplea</taxon>
        <taxon>Dorylaimia</taxon>
        <taxon>Trichinellida</taxon>
        <taxon>Trichinellidae</taxon>
        <taxon>Trichinella</taxon>
    </lineage>
</organism>
<gene>
    <name evidence="1" type="ORF">T02_8655</name>
</gene>
<comment type="caution">
    <text evidence="1">The sequence shown here is derived from an EMBL/GenBank/DDBJ whole genome shotgun (WGS) entry which is preliminary data.</text>
</comment>
<evidence type="ECO:0000313" key="2">
    <source>
        <dbReference type="Proteomes" id="UP000054721"/>
    </source>
</evidence>
<keyword evidence="2" id="KW-1185">Reference proteome</keyword>
<sequence>MGISGPDVCTLCAAPGFTLENAQQCLGWWRHCLPAHRIFTSQVSYLLRPAVGKLLVMVKCVGVYQADFRMLS</sequence>
<proteinExistence type="predicted"/>
<protein>
    <submittedName>
        <fullName evidence="1">Uncharacterized protein</fullName>
    </submittedName>
</protein>
<reference evidence="1 2" key="1">
    <citation type="submission" date="2015-05" db="EMBL/GenBank/DDBJ databases">
        <title>Evolution of Trichinella species and genotypes.</title>
        <authorList>
            <person name="Korhonen P.K."/>
            <person name="Edoardo P."/>
            <person name="Giuseppe L.R."/>
            <person name="Gasser R.B."/>
        </authorList>
    </citation>
    <scope>NUCLEOTIDE SEQUENCE [LARGE SCALE GENOMIC DNA]</scope>
    <source>
        <strain evidence="1">ISS10</strain>
    </source>
</reference>
<dbReference type="AlphaFoldDB" id="A0A0V1LII1"/>
<dbReference type="EMBL" id="JYDW01000043">
    <property type="protein sequence ID" value="KRZ59317.1"/>
    <property type="molecule type" value="Genomic_DNA"/>
</dbReference>
<name>A0A0V1LII1_9BILA</name>